<evidence type="ECO:0000313" key="3">
    <source>
        <dbReference type="Proteomes" id="UP000053766"/>
    </source>
</evidence>
<keyword evidence="3" id="KW-1185">Reference proteome</keyword>
<protein>
    <recommendedName>
        <fullName evidence="1">CRAL-TRIO domain-containing protein</fullName>
    </recommendedName>
</protein>
<dbReference type="SUPFAM" id="SSF52087">
    <property type="entry name" value="CRAL/TRIO domain"/>
    <property type="match status" value="1"/>
</dbReference>
<dbReference type="InterPro" id="IPR036865">
    <property type="entry name" value="CRAL-TRIO_dom_sf"/>
</dbReference>
<dbReference type="Gene3D" id="3.40.525.10">
    <property type="entry name" value="CRAL-TRIO lipid binding domain"/>
    <property type="match status" value="1"/>
</dbReference>
<name>A0A0D8XX16_DICVI</name>
<sequence length="105" mass="11813">MHSKQIIVINAPKFINLLYHTCIPFIPSDYKKKITISSGDARETLLEHIDECCLPLELGGSCDMKSSGEYEIYLPIQQPLYPYPKSLPIDLTLEELTIPAGNAYV</sequence>
<proteinExistence type="predicted"/>
<dbReference type="InterPro" id="IPR001251">
    <property type="entry name" value="CRAL-TRIO_dom"/>
</dbReference>
<dbReference type="Proteomes" id="UP000053766">
    <property type="component" value="Unassembled WGS sequence"/>
</dbReference>
<dbReference type="PROSITE" id="PS50191">
    <property type="entry name" value="CRAL_TRIO"/>
    <property type="match status" value="1"/>
</dbReference>
<feature type="domain" description="CRAL-TRIO" evidence="1">
    <location>
        <begin position="1"/>
        <end position="66"/>
    </location>
</feature>
<organism evidence="2 3">
    <name type="scientific">Dictyocaulus viviparus</name>
    <name type="common">Bovine lungworm</name>
    <dbReference type="NCBI Taxonomy" id="29172"/>
    <lineage>
        <taxon>Eukaryota</taxon>
        <taxon>Metazoa</taxon>
        <taxon>Ecdysozoa</taxon>
        <taxon>Nematoda</taxon>
        <taxon>Chromadorea</taxon>
        <taxon>Rhabditida</taxon>
        <taxon>Rhabditina</taxon>
        <taxon>Rhabditomorpha</taxon>
        <taxon>Strongyloidea</taxon>
        <taxon>Metastrongylidae</taxon>
        <taxon>Dictyocaulus</taxon>
    </lineage>
</organism>
<dbReference type="AlphaFoldDB" id="A0A0D8XX16"/>
<reference evidence="3" key="2">
    <citation type="journal article" date="2016" name="Sci. Rep.">
        <title>Dictyocaulus viviparus genome, variome and transcriptome elucidate lungworm biology and support future intervention.</title>
        <authorList>
            <person name="McNulty S.N."/>
            <person name="Strube C."/>
            <person name="Rosa B.A."/>
            <person name="Martin J.C."/>
            <person name="Tyagi R."/>
            <person name="Choi Y.J."/>
            <person name="Wang Q."/>
            <person name="Hallsworth Pepin K."/>
            <person name="Zhang X."/>
            <person name="Ozersky P."/>
            <person name="Wilson R.K."/>
            <person name="Sternberg P.W."/>
            <person name="Gasser R.B."/>
            <person name="Mitreva M."/>
        </authorList>
    </citation>
    <scope>NUCLEOTIDE SEQUENCE [LARGE SCALE GENOMIC DNA]</scope>
    <source>
        <strain evidence="3">HannoverDv2000</strain>
    </source>
</reference>
<dbReference type="EMBL" id="KN716270">
    <property type="protein sequence ID" value="KJH48357.1"/>
    <property type="molecule type" value="Genomic_DNA"/>
</dbReference>
<dbReference type="PANTHER" id="PTHR47159:SF2">
    <property type="entry name" value="CRAL-TRIO DOMAIN-CONTAINING PROTEIN"/>
    <property type="match status" value="1"/>
</dbReference>
<evidence type="ECO:0000313" key="2">
    <source>
        <dbReference type="EMBL" id="KJH48357.1"/>
    </source>
</evidence>
<dbReference type="PANTHER" id="PTHR47159">
    <property type="entry name" value="PROTEIN CBG07705-RELATED"/>
    <property type="match status" value="1"/>
</dbReference>
<dbReference type="CDD" id="cd00170">
    <property type="entry name" value="SEC14"/>
    <property type="match status" value="1"/>
</dbReference>
<gene>
    <name evidence="2" type="ORF">DICVIV_05533</name>
</gene>
<evidence type="ECO:0000259" key="1">
    <source>
        <dbReference type="PROSITE" id="PS50191"/>
    </source>
</evidence>
<dbReference type="STRING" id="29172.A0A0D8XX16"/>
<dbReference type="InterPro" id="IPR053302">
    <property type="entry name" value="CRAL-TRIO_domain"/>
</dbReference>
<accession>A0A0D8XX16</accession>
<dbReference type="Pfam" id="PF00650">
    <property type="entry name" value="CRAL_TRIO"/>
    <property type="match status" value="1"/>
</dbReference>
<dbReference type="OrthoDB" id="1434354at2759"/>
<reference evidence="2 3" key="1">
    <citation type="submission" date="2013-11" db="EMBL/GenBank/DDBJ databases">
        <title>Draft genome of the bovine lungworm Dictyocaulus viviparus.</title>
        <authorList>
            <person name="Mitreva M."/>
        </authorList>
    </citation>
    <scope>NUCLEOTIDE SEQUENCE [LARGE SCALE GENOMIC DNA]</scope>
    <source>
        <strain evidence="2 3">HannoverDv2000</strain>
    </source>
</reference>